<proteinExistence type="predicted"/>
<comment type="caution">
    <text evidence="1">The sequence shown here is derived from an EMBL/GenBank/DDBJ whole genome shotgun (WGS) entry which is preliminary data.</text>
</comment>
<keyword evidence="2" id="KW-1185">Reference proteome</keyword>
<organism evidence="1 2">
    <name type="scientific">Mycena metata</name>
    <dbReference type="NCBI Taxonomy" id="1033252"/>
    <lineage>
        <taxon>Eukaryota</taxon>
        <taxon>Fungi</taxon>
        <taxon>Dikarya</taxon>
        <taxon>Basidiomycota</taxon>
        <taxon>Agaricomycotina</taxon>
        <taxon>Agaricomycetes</taxon>
        <taxon>Agaricomycetidae</taxon>
        <taxon>Agaricales</taxon>
        <taxon>Marasmiineae</taxon>
        <taxon>Mycenaceae</taxon>
        <taxon>Mycena</taxon>
    </lineage>
</organism>
<dbReference type="AlphaFoldDB" id="A0AAD7JFT7"/>
<protein>
    <submittedName>
        <fullName evidence="1">Uncharacterized protein</fullName>
    </submittedName>
</protein>
<dbReference type="EMBL" id="JARKIB010000032">
    <property type="protein sequence ID" value="KAJ7762508.1"/>
    <property type="molecule type" value="Genomic_DNA"/>
</dbReference>
<gene>
    <name evidence="1" type="ORF">B0H16DRAFT_1206506</name>
</gene>
<feature type="non-terminal residue" evidence="1">
    <location>
        <position position="122"/>
    </location>
</feature>
<reference evidence="1" key="1">
    <citation type="submission" date="2023-03" db="EMBL/GenBank/DDBJ databases">
        <title>Massive genome expansion in bonnet fungi (Mycena s.s.) driven by repeated elements and novel gene families across ecological guilds.</title>
        <authorList>
            <consortium name="Lawrence Berkeley National Laboratory"/>
            <person name="Harder C.B."/>
            <person name="Miyauchi S."/>
            <person name="Viragh M."/>
            <person name="Kuo A."/>
            <person name="Thoen E."/>
            <person name="Andreopoulos B."/>
            <person name="Lu D."/>
            <person name="Skrede I."/>
            <person name="Drula E."/>
            <person name="Henrissat B."/>
            <person name="Morin E."/>
            <person name="Kohler A."/>
            <person name="Barry K."/>
            <person name="LaButti K."/>
            <person name="Morin E."/>
            <person name="Salamov A."/>
            <person name="Lipzen A."/>
            <person name="Mereny Z."/>
            <person name="Hegedus B."/>
            <person name="Baldrian P."/>
            <person name="Stursova M."/>
            <person name="Weitz H."/>
            <person name="Taylor A."/>
            <person name="Grigoriev I.V."/>
            <person name="Nagy L.G."/>
            <person name="Martin F."/>
            <person name="Kauserud H."/>
        </authorList>
    </citation>
    <scope>NUCLEOTIDE SEQUENCE</scope>
    <source>
        <strain evidence="1">CBHHK182m</strain>
    </source>
</reference>
<evidence type="ECO:0000313" key="1">
    <source>
        <dbReference type="EMBL" id="KAJ7762508.1"/>
    </source>
</evidence>
<sequence>MCGVPKQHTDWLHRRFTNRAARLSFGDFVSVVFGIHGGLDQGDPHSGFAYGVYNAQLAKIPRPAKGEHGVVFVDDNTLVTIGRTFRITHNKLRDIIKRRNGVNQFAATHNALFGPAKYQLLD</sequence>
<name>A0AAD7JFT7_9AGAR</name>
<evidence type="ECO:0000313" key="2">
    <source>
        <dbReference type="Proteomes" id="UP001215598"/>
    </source>
</evidence>
<accession>A0AAD7JFT7</accession>
<dbReference type="Proteomes" id="UP001215598">
    <property type="component" value="Unassembled WGS sequence"/>
</dbReference>